<feature type="transmembrane region" description="Helical" evidence="11">
    <location>
        <begin position="209"/>
        <end position="230"/>
    </location>
</feature>
<keyword evidence="13" id="KW-1185">Reference proteome</keyword>
<evidence type="ECO:0000256" key="11">
    <source>
        <dbReference type="SAM" id="Phobius"/>
    </source>
</evidence>
<feature type="transmembrane region" description="Helical" evidence="11">
    <location>
        <begin position="120"/>
        <end position="138"/>
    </location>
</feature>
<feature type="transmembrane region" description="Helical" evidence="11">
    <location>
        <begin position="94"/>
        <end position="113"/>
    </location>
</feature>
<evidence type="ECO:0000256" key="2">
    <source>
        <dbReference type="ARBA" id="ARBA00011262"/>
    </source>
</evidence>
<evidence type="ECO:0000256" key="7">
    <source>
        <dbReference type="ARBA" id="ARBA00022989"/>
    </source>
</evidence>
<keyword evidence="7 11" id="KW-1133">Transmembrane helix</keyword>
<feature type="transmembrane region" description="Helical" evidence="11">
    <location>
        <begin position="266"/>
        <end position="287"/>
    </location>
</feature>
<name>A0ABS0F5V6_9BACL</name>
<keyword evidence="5" id="KW-0997">Cell inner membrane</keyword>
<evidence type="ECO:0000256" key="3">
    <source>
        <dbReference type="ARBA" id="ARBA00022448"/>
    </source>
</evidence>
<dbReference type="RefSeq" id="WP_195868065.1">
    <property type="nucleotide sequence ID" value="NZ_JADPKZ010000046.1"/>
</dbReference>
<evidence type="ECO:0000256" key="10">
    <source>
        <dbReference type="ARBA" id="ARBA00039382"/>
    </source>
</evidence>
<feature type="transmembrane region" description="Helical" evidence="11">
    <location>
        <begin position="158"/>
        <end position="178"/>
    </location>
</feature>
<evidence type="ECO:0000256" key="6">
    <source>
        <dbReference type="ARBA" id="ARBA00022692"/>
    </source>
</evidence>
<keyword evidence="4" id="KW-1003">Cell membrane</keyword>
<proteinExistence type="predicted"/>
<evidence type="ECO:0000256" key="5">
    <source>
        <dbReference type="ARBA" id="ARBA00022519"/>
    </source>
</evidence>
<dbReference type="PANTHER" id="PTHR32196">
    <property type="entry name" value="ABC TRANSPORTER PERMEASE PROTEIN YPHD-RELATED-RELATED"/>
    <property type="match status" value="1"/>
</dbReference>
<feature type="transmembrane region" description="Helical" evidence="11">
    <location>
        <begin position="40"/>
        <end position="62"/>
    </location>
</feature>
<accession>A0ABS0F5V6</accession>
<dbReference type="InterPro" id="IPR001851">
    <property type="entry name" value="ABC_transp_permease"/>
</dbReference>
<comment type="caution">
    <text evidence="12">The sequence shown here is derived from an EMBL/GenBank/DDBJ whole genome shotgun (WGS) entry which is preliminary data.</text>
</comment>
<organism evidence="12 13">
    <name type="scientific">Alicyclobacillus mali</name>
    <name type="common">ex Roth et al. 2021</name>
    <dbReference type="NCBI Taxonomy" id="1123961"/>
    <lineage>
        <taxon>Bacteria</taxon>
        <taxon>Bacillati</taxon>
        <taxon>Bacillota</taxon>
        <taxon>Bacilli</taxon>
        <taxon>Bacillales</taxon>
        <taxon>Alicyclobacillaceae</taxon>
        <taxon>Alicyclobacillus</taxon>
    </lineage>
</organism>
<keyword evidence="8 11" id="KW-0472">Membrane</keyword>
<dbReference type="PANTHER" id="PTHR32196:SF29">
    <property type="entry name" value="AUTOINDUCER 2 IMPORT SYSTEM PERMEASE PROTEIN LSRC"/>
    <property type="match status" value="1"/>
</dbReference>
<evidence type="ECO:0000256" key="4">
    <source>
        <dbReference type="ARBA" id="ARBA00022475"/>
    </source>
</evidence>
<dbReference type="EMBL" id="JADPKZ010000046">
    <property type="protein sequence ID" value="MBF8378631.1"/>
    <property type="molecule type" value="Genomic_DNA"/>
</dbReference>
<keyword evidence="6 11" id="KW-0812">Transmembrane</keyword>
<evidence type="ECO:0000313" key="13">
    <source>
        <dbReference type="Proteomes" id="UP000642910"/>
    </source>
</evidence>
<evidence type="ECO:0000256" key="1">
    <source>
        <dbReference type="ARBA" id="ARBA00004651"/>
    </source>
</evidence>
<dbReference type="Proteomes" id="UP000642910">
    <property type="component" value="Unassembled WGS sequence"/>
</dbReference>
<evidence type="ECO:0000256" key="8">
    <source>
        <dbReference type="ARBA" id="ARBA00023136"/>
    </source>
</evidence>
<keyword evidence="3" id="KW-0813">Transport</keyword>
<comment type="subcellular location">
    <subcellularLocation>
        <location evidence="1">Cell membrane</location>
        <topology evidence="1">Multi-pass membrane protein</topology>
    </subcellularLocation>
</comment>
<dbReference type="CDD" id="cd06579">
    <property type="entry name" value="TM_PBP1_transp_AraH_like"/>
    <property type="match status" value="1"/>
</dbReference>
<evidence type="ECO:0000256" key="9">
    <source>
        <dbReference type="ARBA" id="ARBA00025439"/>
    </source>
</evidence>
<comment type="subunit">
    <text evidence="2">The complex is composed of two ATP-binding proteins (LsrA), two transmembrane proteins (LsrC and LsrD) and a solute-binding protein (LsrB).</text>
</comment>
<feature type="transmembrane region" description="Helical" evidence="11">
    <location>
        <begin position="69"/>
        <end position="88"/>
    </location>
</feature>
<gene>
    <name evidence="12" type="ORF">IW967_12275</name>
</gene>
<protein>
    <recommendedName>
        <fullName evidence="10">Autoinducer 2 import system permease protein LsrC</fullName>
    </recommendedName>
</protein>
<reference evidence="12 13" key="1">
    <citation type="submission" date="2020-11" db="EMBL/GenBank/DDBJ databases">
        <title>Genomic insight of Alicyclobacillus mali FL 18 reveals a new arsenic-resistant strain, with potential in environmental biotechnology.</title>
        <authorList>
            <person name="Fiorentino G."/>
            <person name="Gallo G."/>
            <person name="Aulitto M."/>
        </authorList>
    </citation>
    <scope>NUCLEOTIDE SEQUENCE [LARGE SCALE GENOMIC DNA]</scope>
    <source>
        <strain evidence="12 13">FL 18</strain>
    </source>
</reference>
<feature type="transmembrane region" description="Helical" evidence="11">
    <location>
        <begin position="12"/>
        <end position="34"/>
    </location>
</feature>
<dbReference type="Pfam" id="PF02653">
    <property type="entry name" value="BPD_transp_2"/>
    <property type="match status" value="1"/>
</dbReference>
<sequence length="317" mass="32928">MTTVANVLRKREISLILFILFFLLIMLCVTPRFLQPSNLMNILLNISTVGILAMGQCAVIITKGIDLSVGANMGLVTLVVGSLLLHGLGTGLSVLVGVLTGIACGALNAVLISALRLPPIIVTLGTLSLFSGLMYMVTNGQWVQNLPSSFLALGNWKILGIPGPVIVLLVVLAVLSVFMEKTLLGRHIYAIGNNMNAAKLAGLSPNRTIVMPYLVAGFLAGLSGILYLSYNGFSTPTTGADLNLESIAAAVIGGTNVFGGRGTALGAVLGAVLLGVITEALVFFHLPAVWNDAVEGLIILIAVIADSGLQRTRGIAG</sequence>
<comment type="function">
    <text evidence="9">Part of the ABC transporter complex LsrABCD involved in autoinducer 2 (AI-2) import. Probably responsible for the translocation of the substrate across the membrane.</text>
</comment>
<evidence type="ECO:0000313" key="12">
    <source>
        <dbReference type="EMBL" id="MBF8378631.1"/>
    </source>
</evidence>